<dbReference type="KEGG" id="eus:EUTSA_v10016713mg"/>
<feature type="non-terminal residue" evidence="1">
    <location>
        <position position="16"/>
    </location>
</feature>
<dbReference type="Proteomes" id="UP000030689">
    <property type="component" value="Unassembled WGS sequence"/>
</dbReference>
<evidence type="ECO:0000313" key="1">
    <source>
        <dbReference type="EMBL" id="ESQ52794.1"/>
    </source>
</evidence>
<organism evidence="1 2">
    <name type="scientific">Eutrema salsugineum</name>
    <name type="common">Saltwater cress</name>
    <name type="synonym">Sisymbrium salsugineum</name>
    <dbReference type="NCBI Taxonomy" id="72664"/>
    <lineage>
        <taxon>Eukaryota</taxon>
        <taxon>Viridiplantae</taxon>
        <taxon>Streptophyta</taxon>
        <taxon>Embryophyta</taxon>
        <taxon>Tracheophyta</taxon>
        <taxon>Spermatophyta</taxon>
        <taxon>Magnoliopsida</taxon>
        <taxon>eudicotyledons</taxon>
        <taxon>Gunneridae</taxon>
        <taxon>Pentapetalae</taxon>
        <taxon>rosids</taxon>
        <taxon>malvids</taxon>
        <taxon>Brassicales</taxon>
        <taxon>Brassicaceae</taxon>
        <taxon>Eutremeae</taxon>
        <taxon>Eutrema</taxon>
    </lineage>
</organism>
<evidence type="ECO:0000313" key="2">
    <source>
        <dbReference type="Proteomes" id="UP000030689"/>
    </source>
</evidence>
<reference evidence="1 2" key="1">
    <citation type="journal article" date="2013" name="Front. Plant Sci.">
        <title>The Reference Genome of the Halophytic Plant Eutrema salsugineum.</title>
        <authorList>
            <person name="Yang R."/>
            <person name="Jarvis D.E."/>
            <person name="Chen H."/>
            <person name="Beilstein M.A."/>
            <person name="Grimwood J."/>
            <person name="Jenkins J."/>
            <person name="Shu S."/>
            <person name="Prochnik S."/>
            <person name="Xin M."/>
            <person name="Ma C."/>
            <person name="Schmutz J."/>
            <person name="Wing R.A."/>
            <person name="Mitchell-Olds T."/>
            <person name="Schumaker K.S."/>
            <person name="Wang X."/>
        </authorList>
    </citation>
    <scope>NUCLEOTIDE SEQUENCE [LARGE SCALE GENOMIC DNA]</scope>
</reference>
<keyword evidence="2" id="KW-1185">Reference proteome</keyword>
<dbReference type="EMBL" id="KI517385">
    <property type="protein sequence ID" value="ESQ52794.1"/>
    <property type="molecule type" value="Genomic_DNA"/>
</dbReference>
<accession>V4M8X0</accession>
<dbReference type="AlphaFoldDB" id="V4M8X0"/>
<gene>
    <name evidence="1" type="ORF">EUTSA_v10016713mg</name>
</gene>
<name>V4M8X0_EUTSA</name>
<sequence>MDDIIPPHRCDISKTL</sequence>
<proteinExistence type="predicted"/>
<protein>
    <submittedName>
        <fullName evidence="1">Uncharacterized protein</fullName>
    </submittedName>
</protein>